<keyword evidence="5 8" id="KW-1133">Transmembrane helix</keyword>
<keyword evidence="2" id="KW-0813">Transport</keyword>
<proteinExistence type="predicted"/>
<evidence type="ECO:0000313" key="9">
    <source>
        <dbReference type="EMBL" id="KAF8673467.1"/>
    </source>
</evidence>
<comment type="caution">
    <text evidence="9">The sequence shown here is derived from an EMBL/GenBank/DDBJ whole genome shotgun (WGS) entry which is preliminary data.</text>
</comment>
<keyword evidence="4 8" id="KW-0812">Transmembrane</keyword>
<dbReference type="InterPro" id="IPR013657">
    <property type="entry name" value="SCL35B1-4/HUT1"/>
</dbReference>
<dbReference type="GO" id="GO:0000139">
    <property type="term" value="C:Golgi membrane"/>
    <property type="evidence" value="ECO:0007669"/>
    <property type="project" value="TreeGrafter"/>
</dbReference>
<evidence type="ECO:0000256" key="8">
    <source>
        <dbReference type="SAM" id="Phobius"/>
    </source>
</evidence>
<evidence type="ECO:0000256" key="6">
    <source>
        <dbReference type="ARBA" id="ARBA00023136"/>
    </source>
</evidence>
<feature type="region of interest" description="Disordered" evidence="7">
    <location>
        <begin position="401"/>
        <end position="426"/>
    </location>
</feature>
<sequence>MQAHISSNYLTSRVRIRNRGDKPLGSAASNTSTTNIASAVKDTSTQHLWAPWKIKMPATLAPRLFDFLLAVSLVFGGCCTNAWTLERVLNETPSIGWSLKLALVRQALTAISTGTTLSFLQMLFITIQALPSVIQWDTPLWSPVPLPSLKPRKIPLSVWTLQVGLVSTIAILNNLTFRYKLPLSIQIVLRSAGLIVSMALGYLFGCKQYNKTQLLAALIVTAGVITTTTSKTTSAASYQANTKEYALGVTCLALSLLGSGVLGLYQERTFTKYGPHWKEGVFYNHAMSIPIISFMWSEISDGWRSLATSPSSNTIFYGLTGLHAVLAFNVVTQAVCVSSVNNLTSQVSSVTTNLVLTARKAASLCLSIWWFGSGISTRLAIGATCVFAGTVLYAQASSQGKLTTAQPTPADPPSDGKLLAEKSESL</sequence>
<evidence type="ECO:0000256" key="1">
    <source>
        <dbReference type="ARBA" id="ARBA00004127"/>
    </source>
</evidence>
<reference evidence="9" key="1">
    <citation type="submission" date="2020-09" db="EMBL/GenBank/DDBJ databases">
        <title>Comparative genome analyses of four rice-infecting Rhizoctonia solani isolates reveal extensive enrichment of homogalacturonan modification genes.</title>
        <authorList>
            <person name="Lee D.-Y."/>
            <person name="Jeon J."/>
            <person name="Kim K.-T."/>
            <person name="Cheong K."/>
            <person name="Song H."/>
            <person name="Choi G."/>
            <person name="Ko J."/>
            <person name="Opiyo S.O."/>
            <person name="Zuo S."/>
            <person name="Madhav S."/>
            <person name="Lee Y.-H."/>
            <person name="Wang G.-L."/>
        </authorList>
    </citation>
    <scope>NUCLEOTIDE SEQUENCE</scope>
    <source>
        <strain evidence="9">AG1-IA YN-7</strain>
    </source>
</reference>
<comment type="subcellular location">
    <subcellularLocation>
        <location evidence="1">Endomembrane system</location>
        <topology evidence="1">Multi-pass membrane protein</topology>
    </subcellularLocation>
</comment>
<feature type="transmembrane region" description="Helical" evidence="8">
    <location>
        <begin position="154"/>
        <end position="175"/>
    </location>
</feature>
<evidence type="ECO:0000313" key="10">
    <source>
        <dbReference type="Proteomes" id="UP000650582"/>
    </source>
</evidence>
<gene>
    <name evidence="9" type="ORF">RHS04_07665</name>
</gene>
<evidence type="ECO:0000256" key="5">
    <source>
        <dbReference type="ARBA" id="ARBA00022989"/>
    </source>
</evidence>
<evidence type="ECO:0000256" key="2">
    <source>
        <dbReference type="ARBA" id="ARBA00022448"/>
    </source>
</evidence>
<evidence type="ECO:0000256" key="4">
    <source>
        <dbReference type="ARBA" id="ARBA00022692"/>
    </source>
</evidence>
<evidence type="ECO:0000256" key="3">
    <source>
        <dbReference type="ARBA" id="ARBA00022597"/>
    </source>
</evidence>
<dbReference type="Pfam" id="PF08449">
    <property type="entry name" value="UAA"/>
    <property type="match status" value="1"/>
</dbReference>
<feature type="transmembrane region" description="Helical" evidence="8">
    <location>
        <begin position="187"/>
        <end position="205"/>
    </location>
</feature>
<feature type="transmembrane region" description="Helical" evidence="8">
    <location>
        <begin position="245"/>
        <end position="265"/>
    </location>
</feature>
<evidence type="ECO:0000256" key="7">
    <source>
        <dbReference type="SAM" id="MobiDB-lite"/>
    </source>
</evidence>
<dbReference type="AlphaFoldDB" id="A0A8H7H1W0"/>
<dbReference type="GO" id="GO:0005464">
    <property type="term" value="F:UDP-xylose transmembrane transporter activity"/>
    <property type="evidence" value="ECO:0007669"/>
    <property type="project" value="TreeGrafter"/>
</dbReference>
<dbReference type="Proteomes" id="UP000650582">
    <property type="component" value="Unassembled WGS sequence"/>
</dbReference>
<keyword evidence="6 8" id="KW-0472">Membrane</keyword>
<dbReference type="GO" id="GO:0005462">
    <property type="term" value="F:UDP-N-acetylglucosamine transmembrane transporter activity"/>
    <property type="evidence" value="ECO:0007669"/>
    <property type="project" value="TreeGrafter"/>
</dbReference>
<dbReference type="GO" id="GO:0005789">
    <property type="term" value="C:endoplasmic reticulum membrane"/>
    <property type="evidence" value="ECO:0007669"/>
    <property type="project" value="TreeGrafter"/>
</dbReference>
<dbReference type="EMBL" id="JACYCC010000151">
    <property type="protein sequence ID" value="KAF8673467.1"/>
    <property type="molecule type" value="Genomic_DNA"/>
</dbReference>
<name>A0A8H7H1W0_9AGAM</name>
<keyword evidence="3" id="KW-0762">Sugar transport</keyword>
<accession>A0A8H7H1W0</accession>
<dbReference type="PANTHER" id="PTHR10778">
    <property type="entry name" value="SOLUTE CARRIER FAMILY 35 MEMBER B"/>
    <property type="match status" value="1"/>
</dbReference>
<organism evidence="9 10">
    <name type="scientific">Rhizoctonia solani</name>
    <dbReference type="NCBI Taxonomy" id="456999"/>
    <lineage>
        <taxon>Eukaryota</taxon>
        <taxon>Fungi</taxon>
        <taxon>Dikarya</taxon>
        <taxon>Basidiomycota</taxon>
        <taxon>Agaricomycotina</taxon>
        <taxon>Agaricomycetes</taxon>
        <taxon>Cantharellales</taxon>
        <taxon>Ceratobasidiaceae</taxon>
        <taxon>Rhizoctonia</taxon>
    </lineage>
</organism>
<dbReference type="PANTHER" id="PTHR10778:SF4">
    <property type="entry name" value="NUCLEOTIDE SUGAR TRANSPORTER SLC35B4"/>
    <property type="match status" value="1"/>
</dbReference>
<protein>
    <submittedName>
        <fullName evidence="9">UAA transporter family</fullName>
    </submittedName>
</protein>